<keyword evidence="3" id="KW-0812">Transmembrane</keyword>
<organism evidence="5 6">
    <name type="scientific">Scylla paramamosain</name>
    <name type="common">Mud crab</name>
    <dbReference type="NCBI Taxonomy" id="85552"/>
    <lineage>
        <taxon>Eukaryota</taxon>
        <taxon>Metazoa</taxon>
        <taxon>Ecdysozoa</taxon>
        <taxon>Arthropoda</taxon>
        <taxon>Crustacea</taxon>
        <taxon>Multicrustacea</taxon>
        <taxon>Malacostraca</taxon>
        <taxon>Eumalacostraca</taxon>
        <taxon>Eucarida</taxon>
        <taxon>Decapoda</taxon>
        <taxon>Pleocyemata</taxon>
        <taxon>Brachyura</taxon>
        <taxon>Eubrachyura</taxon>
        <taxon>Portunoidea</taxon>
        <taxon>Portunidae</taxon>
        <taxon>Portuninae</taxon>
        <taxon>Scylla</taxon>
    </lineage>
</organism>
<dbReference type="InterPro" id="IPR000863">
    <property type="entry name" value="Sulfotransferase_dom"/>
</dbReference>
<keyword evidence="3" id="KW-0472">Membrane</keyword>
<proteinExistence type="inferred from homology"/>
<sequence>MHLFLKTLYMLTVMVTTAMMMVVVLLSTPDLHARLTTNGMYHRTDLAYSQMVIQSLDNPGVYVAEVTNDVQEEDEDERGDAEGHGEEGDHQRSPVKREAAWDYSGNNTGHLKILLDYGRPQHEPWPGRMGCSGLRVGFARRRTLPRTALASFPGSGNTWLRYLIQGATGLFTGSVYLDRELATKGFYGENETPECGCTVAVKTHGYCLAGLPATREERVKDIERFFGRGLLLLRNPYDTLIAYRNYLMAGHLGVAGPDAFRGTEWEQFVRGQTEMWRTYALDWLTQGRNVLVVHYERLLQDSKREILRILHFLRVRPNQRRVKCTLQYLDGSFRRPTPDNVSYRLQDPFSPALHDVVEAAMKELTSHRNTHDRSAVSGQKGRYGEGTATSVAASRGGESDGDPRSKVLQLNPWIKGRTIHRWVEASCFVQEAVEEQL</sequence>
<dbReference type="InterPro" id="IPR027417">
    <property type="entry name" value="P-loop_NTPase"/>
</dbReference>
<evidence type="ECO:0000313" key="6">
    <source>
        <dbReference type="Proteomes" id="UP001487740"/>
    </source>
</evidence>
<evidence type="ECO:0000256" key="1">
    <source>
        <dbReference type="ARBA" id="ARBA00010236"/>
    </source>
</evidence>
<evidence type="ECO:0000259" key="4">
    <source>
        <dbReference type="Pfam" id="PF00685"/>
    </source>
</evidence>
<evidence type="ECO:0000313" key="5">
    <source>
        <dbReference type="EMBL" id="KAK8402032.1"/>
    </source>
</evidence>
<dbReference type="Pfam" id="PF00685">
    <property type="entry name" value="Sulfotransfer_1"/>
    <property type="match status" value="1"/>
</dbReference>
<dbReference type="AlphaFoldDB" id="A0AAW0UUP1"/>
<dbReference type="Proteomes" id="UP001487740">
    <property type="component" value="Unassembled WGS sequence"/>
</dbReference>
<feature type="compositionally biased region" description="Acidic residues" evidence="2">
    <location>
        <begin position="70"/>
        <end position="79"/>
    </location>
</feature>
<dbReference type="PANTHER" id="PTHR45964:SF5">
    <property type="entry name" value="WSCD FAMILY MEMBER CG9164"/>
    <property type="match status" value="1"/>
</dbReference>
<evidence type="ECO:0000256" key="2">
    <source>
        <dbReference type="SAM" id="MobiDB-lite"/>
    </source>
</evidence>
<dbReference type="SUPFAM" id="SSF52540">
    <property type="entry name" value="P-loop containing nucleoside triphosphate hydrolases"/>
    <property type="match status" value="1"/>
</dbReference>
<comment type="similarity">
    <text evidence="1">Belongs to the WSCD family.</text>
</comment>
<feature type="compositionally biased region" description="Basic and acidic residues" evidence="2">
    <location>
        <begin position="364"/>
        <end position="374"/>
    </location>
</feature>
<dbReference type="EMBL" id="JARAKH010000008">
    <property type="protein sequence ID" value="KAK8402032.1"/>
    <property type="molecule type" value="Genomic_DNA"/>
</dbReference>
<name>A0AAW0UUP1_SCYPA</name>
<dbReference type="Gene3D" id="3.40.50.300">
    <property type="entry name" value="P-loop containing nucleotide triphosphate hydrolases"/>
    <property type="match status" value="1"/>
</dbReference>
<feature type="transmembrane region" description="Helical" evidence="3">
    <location>
        <begin position="7"/>
        <end position="26"/>
    </location>
</feature>
<evidence type="ECO:0000256" key="3">
    <source>
        <dbReference type="SAM" id="Phobius"/>
    </source>
</evidence>
<gene>
    <name evidence="5" type="ORF">O3P69_001247</name>
</gene>
<accession>A0AAW0UUP1</accession>
<feature type="region of interest" description="Disordered" evidence="2">
    <location>
        <begin position="364"/>
        <end position="405"/>
    </location>
</feature>
<feature type="region of interest" description="Disordered" evidence="2">
    <location>
        <begin position="69"/>
        <end position="103"/>
    </location>
</feature>
<dbReference type="GO" id="GO:0008146">
    <property type="term" value="F:sulfotransferase activity"/>
    <property type="evidence" value="ECO:0007669"/>
    <property type="project" value="InterPro"/>
</dbReference>
<feature type="compositionally biased region" description="Basic and acidic residues" evidence="2">
    <location>
        <begin position="80"/>
        <end position="100"/>
    </location>
</feature>
<protein>
    <recommendedName>
        <fullName evidence="4">Sulfotransferase domain-containing protein</fullName>
    </recommendedName>
</protein>
<feature type="domain" description="Sulfotransferase" evidence="4">
    <location>
        <begin position="230"/>
        <end position="322"/>
    </location>
</feature>
<keyword evidence="3" id="KW-1133">Transmembrane helix</keyword>
<comment type="caution">
    <text evidence="5">The sequence shown here is derived from an EMBL/GenBank/DDBJ whole genome shotgun (WGS) entry which is preliminary data.</text>
</comment>
<dbReference type="InterPro" id="IPR051589">
    <property type="entry name" value="Sialate-O-sulfotransferase"/>
</dbReference>
<dbReference type="PANTHER" id="PTHR45964">
    <property type="entry name" value="WSCD FAMILY MEMBER CG9164"/>
    <property type="match status" value="1"/>
</dbReference>
<reference evidence="5 6" key="1">
    <citation type="submission" date="2023-03" db="EMBL/GenBank/DDBJ databases">
        <title>High-quality genome of Scylla paramamosain provides insights in environmental adaptation.</title>
        <authorList>
            <person name="Zhang L."/>
        </authorList>
    </citation>
    <scope>NUCLEOTIDE SEQUENCE [LARGE SCALE GENOMIC DNA]</scope>
    <source>
        <strain evidence="5">LZ_2023a</strain>
        <tissue evidence="5">Muscle</tissue>
    </source>
</reference>
<keyword evidence="6" id="KW-1185">Reference proteome</keyword>